<accession>A0A4Y2I5J4</accession>
<dbReference type="Proteomes" id="UP000499080">
    <property type="component" value="Unassembled WGS sequence"/>
</dbReference>
<dbReference type="GO" id="GO:0003676">
    <property type="term" value="F:nucleic acid binding"/>
    <property type="evidence" value="ECO:0007669"/>
    <property type="project" value="InterPro"/>
</dbReference>
<evidence type="ECO:0000313" key="1">
    <source>
        <dbReference type="EMBL" id="GBM73027.1"/>
    </source>
</evidence>
<dbReference type="OrthoDB" id="10017160at2759"/>
<keyword evidence="2" id="KW-1185">Reference proteome</keyword>
<gene>
    <name evidence="1" type="ORF">AVEN_66237_1</name>
</gene>
<evidence type="ECO:0000313" key="2">
    <source>
        <dbReference type="Proteomes" id="UP000499080"/>
    </source>
</evidence>
<proteinExistence type="predicted"/>
<dbReference type="AlphaFoldDB" id="A0A4Y2I5J4"/>
<comment type="caution">
    <text evidence="1">The sequence shown here is derived from an EMBL/GenBank/DDBJ whole genome shotgun (WGS) entry which is preliminary data.</text>
</comment>
<dbReference type="InterPro" id="IPR036397">
    <property type="entry name" value="RNaseH_sf"/>
</dbReference>
<name>A0A4Y2I5J4_ARAVE</name>
<dbReference type="Gene3D" id="3.30.420.10">
    <property type="entry name" value="Ribonuclease H-like superfamily/Ribonuclease H"/>
    <property type="match status" value="1"/>
</dbReference>
<reference evidence="1 2" key="1">
    <citation type="journal article" date="2019" name="Sci. Rep.">
        <title>Orb-weaving spider Araneus ventricosus genome elucidates the spidroin gene catalogue.</title>
        <authorList>
            <person name="Kono N."/>
            <person name="Nakamura H."/>
            <person name="Ohtoshi R."/>
            <person name="Moran D.A.P."/>
            <person name="Shinohara A."/>
            <person name="Yoshida Y."/>
            <person name="Fujiwara M."/>
            <person name="Mori M."/>
            <person name="Tomita M."/>
            <person name="Arakawa K."/>
        </authorList>
    </citation>
    <scope>NUCLEOTIDE SEQUENCE [LARGE SCALE GENOMIC DNA]</scope>
</reference>
<dbReference type="EMBL" id="BGPR01002414">
    <property type="protein sequence ID" value="GBM73027.1"/>
    <property type="molecule type" value="Genomic_DNA"/>
</dbReference>
<sequence>MEMLLRSALLLRGNTRPYSASVTRDLVQRLRWPLLEHPLYRLALAPIDFQLFGQLKKHLRGLHFRTDAIKPSDVAPRS</sequence>
<organism evidence="1 2">
    <name type="scientific">Araneus ventricosus</name>
    <name type="common">Orbweaver spider</name>
    <name type="synonym">Epeira ventricosa</name>
    <dbReference type="NCBI Taxonomy" id="182803"/>
    <lineage>
        <taxon>Eukaryota</taxon>
        <taxon>Metazoa</taxon>
        <taxon>Ecdysozoa</taxon>
        <taxon>Arthropoda</taxon>
        <taxon>Chelicerata</taxon>
        <taxon>Arachnida</taxon>
        <taxon>Araneae</taxon>
        <taxon>Araneomorphae</taxon>
        <taxon>Entelegynae</taxon>
        <taxon>Araneoidea</taxon>
        <taxon>Araneidae</taxon>
        <taxon>Araneus</taxon>
    </lineage>
</organism>
<protein>
    <submittedName>
        <fullName evidence="1">Uncharacterized protein</fullName>
    </submittedName>
</protein>